<gene>
    <name evidence="1" type="ORF">EDD40_1434</name>
</gene>
<name>A0A3N1H0U6_9PSEU</name>
<dbReference type="PANTHER" id="PTHR10098">
    <property type="entry name" value="RAPSYN-RELATED"/>
    <property type="match status" value="1"/>
</dbReference>
<comment type="caution">
    <text evidence="1">The sequence shown here is derived from an EMBL/GenBank/DDBJ whole genome shotgun (WGS) entry which is preliminary data.</text>
</comment>
<dbReference type="PANTHER" id="PTHR10098:SF106">
    <property type="entry name" value="TETRATRICOPEPTIDE REPEAT PROTEIN 28-LIKE PROTEIN"/>
    <property type="match status" value="1"/>
</dbReference>
<keyword evidence="2" id="KW-1185">Reference proteome</keyword>
<evidence type="ECO:0000313" key="2">
    <source>
        <dbReference type="Proteomes" id="UP000268727"/>
    </source>
</evidence>
<evidence type="ECO:0000313" key="1">
    <source>
        <dbReference type="EMBL" id="ROP36171.1"/>
    </source>
</evidence>
<dbReference type="EMBL" id="RJKM01000001">
    <property type="protein sequence ID" value="ROP36171.1"/>
    <property type="molecule type" value="Genomic_DNA"/>
</dbReference>
<sequence>MDTLLACKGREPVDLGAPHGIRFRFEAGLLRAVLLDAHRKPPVDAGEELTAEAGARDLLVEETRDGHVRAVLRQRFDLPAPARWRLVVDAPATETPDGVSFALPDSVTLLVSGSAPCEVVPGGVGVRLPAGESTLDVTVISEPVFEVGDTVVVCRPDQLREAAVVVSCLPADRVTPVVALRPGDPSSYRHDRLVAHLLGTTGVRRAVFLAEPDEPLFGDLPEHLHLPCEDPVGLTAKAWELLRGGEPARTLDVAPDADFVAALFTALRAGAALRVDEDAPPVPFAEHNPDRGDEAVLVERTGEADGLMAAVYAHHRGARLVVVPEPDLAVVGAVVAEEQERVTAAAGAIGDAVKGIGFVEALWRYLSSGGHDPYAAVEAAVTAQVPAEAVAEVGDRRLTAFTSGLPYSFVHTEDVNWARKPVGHVVADPALVVLTELHRAGVAREPGAFSLVFDPGAFQEHPETTASPGHHTHPIVLSERDASPDALRDLVVDLPVELVFFNCHDADGAIVLGGHALPDDDLPVTLRHRPIVFNNSCRSWTRLGREFVRAGARGYIGTLWTIPPNLAAGFARTVVRRLTAEETPAARAIVDTGTPGGLERSYLYVGTVNGRLDEWRDRSTTDAEAALTGCELLAAAVRDHSDPLSPVLRRELSALREVADTGEATGTAAYADVLLAELGLEDDDERAGVLVERVDALLAGLDLPEDELEALWATRFELTGARAERRGEYGAALADFERCVGLGDACRDRADVLLRMARLLMREGRTDEAGQAARLAYEEHRARGDGPGQLESIAVLDGLGDTDPATSVRYAVEGHDLAEELGDRARQAEFKLAECDRRRERGELAEAIEAGSRAVELFRDLGDDRRELAALRRLGACHRDRGDLETAQHYAAVGLARAEQVGAAAEVASFHDDLGGVLSARGEHGAALGHYRHAVEKLVATGAWERGAELLPHLAVGAVRAGDPEALWTAALSGGLICEVAPREVWASVVPLVVDSIKRAIETGPLELTERGMTDFASAVTAGRREDMPFQVGLLADVVVVLLAWLMDRADHGIVAFARELDRSSGGVFDLVGYVAVPYADRARNPGAGRSRLTSGGPR</sequence>
<dbReference type="InterPro" id="IPR011990">
    <property type="entry name" value="TPR-like_helical_dom_sf"/>
</dbReference>
<protein>
    <recommendedName>
        <fullName evidence="3">CHAT domain-containing protein</fullName>
    </recommendedName>
</protein>
<evidence type="ECO:0008006" key="3">
    <source>
        <dbReference type="Google" id="ProtNLM"/>
    </source>
</evidence>
<dbReference type="AlphaFoldDB" id="A0A3N1H0U6"/>
<dbReference type="SUPFAM" id="SSF48452">
    <property type="entry name" value="TPR-like"/>
    <property type="match status" value="2"/>
</dbReference>
<reference evidence="1 2" key="1">
    <citation type="submission" date="2018-11" db="EMBL/GenBank/DDBJ databases">
        <title>Sequencing the genomes of 1000 actinobacteria strains.</title>
        <authorList>
            <person name="Klenk H.-P."/>
        </authorList>
    </citation>
    <scope>NUCLEOTIDE SEQUENCE [LARGE SCALE GENOMIC DNA]</scope>
    <source>
        <strain evidence="1 2">DSM 44231</strain>
    </source>
</reference>
<accession>A0A3N1H0U6</accession>
<proteinExistence type="predicted"/>
<organism evidence="1 2">
    <name type="scientific">Saccharothrix texasensis</name>
    <dbReference type="NCBI Taxonomy" id="103734"/>
    <lineage>
        <taxon>Bacteria</taxon>
        <taxon>Bacillati</taxon>
        <taxon>Actinomycetota</taxon>
        <taxon>Actinomycetes</taxon>
        <taxon>Pseudonocardiales</taxon>
        <taxon>Pseudonocardiaceae</taxon>
        <taxon>Saccharothrix</taxon>
    </lineage>
</organism>
<dbReference type="Gene3D" id="1.25.40.10">
    <property type="entry name" value="Tetratricopeptide repeat domain"/>
    <property type="match status" value="1"/>
</dbReference>
<dbReference type="Proteomes" id="UP000268727">
    <property type="component" value="Unassembled WGS sequence"/>
</dbReference>